<dbReference type="KEGG" id="cace:CACET_c11860"/>
<dbReference type="PATRIC" id="fig|84022.5.peg.878"/>
<protein>
    <recommendedName>
        <fullName evidence="1">Stage 0 sporulation protein A homolog</fullName>
    </recommendedName>
</protein>
<keyword evidence="5" id="KW-1185">Reference proteome</keyword>
<proteinExistence type="predicted"/>
<comment type="function">
    <text evidence="3">May play the central regulatory role in sporulation. It may be an element of the effector pathway responsible for the activation of sporulation genes in response to nutritional stress. Spo0A may act in concert with spo0H (a sigma factor) to control the expression of some genes that are critical to the sporulation process.</text>
</comment>
<dbReference type="PANTHER" id="PTHR44591">
    <property type="entry name" value="STRESS RESPONSE REGULATOR PROTEIN 1"/>
    <property type="match status" value="1"/>
</dbReference>
<dbReference type="EMBL" id="CP009687">
    <property type="protein sequence ID" value="AKL94651.1"/>
    <property type="molecule type" value="Genomic_DNA"/>
</dbReference>
<dbReference type="Gene3D" id="3.40.50.2300">
    <property type="match status" value="1"/>
</dbReference>
<evidence type="ECO:0000313" key="5">
    <source>
        <dbReference type="Proteomes" id="UP000035704"/>
    </source>
</evidence>
<accession>A0A0D8I8T2</accession>
<evidence type="ECO:0000256" key="1">
    <source>
        <dbReference type="ARBA" id="ARBA00018672"/>
    </source>
</evidence>
<dbReference type="SMART" id="SM00448">
    <property type="entry name" value="REC"/>
    <property type="match status" value="1"/>
</dbReference>
<dbReference type="InterPro" id="IPR001789">
    <property type="entry name" value="Sig_transdc_resp-reg_receiver"/>
</dbReference>
<gene>
    <name evidence="4" type="ORF">CACET_c11860</name>
</gene>
<name>A0A0D8I8T2_9CLOT</name>
<dbReference type="GO" id="GO:0000160">
    <property type="term" value="P:phosphorelay signal transduction system"/>
    <property type="evidence" value="ECO:0007669"/>
    <property type="project" value="InterPro"/>
</dbReference>
<dbReference type="Pfam" id="PF00072">
    <property type="entry name" value="Response_reg"/>
    <property type="match status" value="1"/>
</dbReference>
<keyword evidence="2" id="KW-0597">Phosphoprotein</keyword>
<dbReference type="CDD" id="cd17574">
    <property type="entry name" value="REC_OmpR"/>
    <property type="match status" value="1"/>
</dbReference>
<dbReference type="AlphaFoldDB" id="A0A0D8I8T2"/>
<dbReference type="Proteomes" id="UP000035704">
    <property type="component" value="Chromosome"/>
</dbReference>
<evidence type="ECO:0000256" key="3">
    <source>
        <dbReference type="ARBA" id="ARBA00024867"/>
    </source>
</evidence>
<evidence type="ECO:0000256" key="2">
    <source>
        <dbReference type="ARBA" id="ARBA00022553"/>
    </source>
</evidence>
<dbReference type="RefSeq" id="WP_044825409.1">
    <property type="nucleotide sequence ID" value="NZ_CP009687.1"/>
</dbReference>
<dbReference type="PANTHER" id="PTHR44591:SF3">
    <property type="entry name" value="RESPONSE REGULATORY DOMAIN-CONTAINING PROTEIN"/>
    <property type="match status" value="1"/>
</dbReference>
<dbReference type="InterPro" id="IPR050595">
    <property type="entry name" value="Bact_response_regulator"/>
</dbReference>
<organism evidence="4 5">
    <name type="scientific">Clostridium aceticum</name>
    <dbReference type="NCBI Taxonomy" id="84022"/>
    <lineage>
        <taxon>Bacteria</taxon>
        <taxon>Bacillati</taxon>
        <taxon>Bacillota</taxon>
        <taxon>Clostridia</taxon>
        <taxon>Eubacteriales</taxon>
        <taxon>Clostridiaceae</taxon>
        <taxon>Clostridium</taxon>
    </lineage>
</organism>
<dbReference type="InterPro" id="IPR011006">
    <property type="entry name" value="CheY-like_superfamily"/>
</dbReference>
<dbReference type="SUPFAM" id="SSF52172">
    <property type="entry name" value="CheY-like"/>
    <property type="match status" value="1"/>
</dbReference>
<reference evidence="4 5" key="1">
    <citation type="submission" date="2014-10" db="EMBL/GenBank/DDBJ databases">
        <title>Genome sequence of Clostridium aceticum DSM 1496.</title>
        <authorList>
            <person name="Poehlein A."/>
            <person name="Schiel-Bengelsdorf B."/>
            <person name="Gottschalk G."/>
            <person name="Duerre P."/>
            <person name="Daniel R."/>
        </authorList>
    </citation>
    <scope>NUCLEOTIDE SEQUENCE [LARGE SCALE GENOMIC DNA]</scope>
    <source>
        <strain evidence="4 5">DSM 1496</strain>
    </source>
</reference>
<dbReference type="OrthoDB" id="9808843at2"/>
<evidence type="ECO:0000313" key="4">
    <source>
        <dbReference type="EMBL" id="AKL94651.1"/>
    </source>
</evidence>
<dbReference type="STRING" id="84022.CACET_c11860"/>
<dbReference type="PROSITE" id="PS50110">
    <property type="entry name" value="RESPONSE_REGULATORY"/>
    <property type="match status" value="1"/>
</dbReference>
<sequence>MRKKILIVEDEKNIVLGLRMYLESRGYEVTVAYNGIEAIDKALRTLPHLILLDILLPKMNGYLVCAALKEETALASIPIIFMSAKTEEEDIKKAYEIGGIDYIVKPFTHTQVQEIIEKYI</sequence>